<reference evidence="2" key="1">
    <citation type="submission" date="2016-11" db="UniProtKB">
        <authorList>
            <consortium name="WormBaseParasite"/>
        </authorList>
    </citation>
    <scope>IDENTIFICATION</scope>
    <source>
        <strain evidence="2">KR3021</strain>
    </source>
</reference>
<protein>
    <submittedName>
        <fullName evidence="2">CARMIL_C domain-containing protein</fullName>
    </submittedName>
</protein>
<dbReference type="WBParaSite" id="RSKR_0000437800.1">
    <property type="protein sequence ID" value="RSKR_0000437800.1"/>
    <property type="gene ID" value="RSKR_0000437800"/>
</dbReference>
<accession>A0AC35TUK9</accession>
<evidence type="ECO:0000313" key="2">
    <source>
        <dbReference type="WBParaSite" id="RSKR_0000437800.1"/>
    </source>
</evidence>
<proteinExistence type="predicted"/>
<organism evidence="1 2">
    <name type="scientific">Rhabditophanes sp. KR3021</name>
    <dbReference type="NCBI Taxonomy" id="114890"/>
    <lineage>
        <taxon>Eukaryota</taxon>
        <taxon>Metazoa</taxon>
        <taxon>Ecdysozoa</taxon>
        <taxon>Nematoda</taxon>
        <taxon>Chromadorea</taxon>
        <taxon>Rhabditida</taxon>
        <taxon>Tylenchina</taxon>
        <taxon>Panagrolaimomorpha</taxon>
        <taxon>Strongyloidoidea</taxon>
        <taxon>Alloionematidae</taxon>
        <taxon>Rhabditophanes</taxon>
    </lineage>
</organism>
<dbReference type="Proteomes" id="UP000095286">
    <property type="component" value="Unplaced"/>
</dbReference>
<sequence>MRNKYLEGVKQKLKLIEEESEQKAILKMANELKLEGTKLNKCHSSAHELEPDVSPRGDDRERALDVFKSHFGTDNAISLGAYFHTHLRREKVNRRNEMRALEQFVRNAGNENSTRTSLGFPDLIEMVKSLRNNRLKVNEVMKVSAPTKCNSEHADSDRDIAGKDVVMCLMKDINQSLEIKYQMVEEKCSKQKMRHAELLNLTATTKGEYLAERSTYKKKLKKKCMVGNLLGLVQTAKSLQERGKLLGKEIDQMKKDELEEGEHGGISSRVCGELLILNSLKEEDDAATNEIESLEKEWGNMIEEIQALEEGILVDSKKYKEVLLKSKVLQSKKVLDVFSRVNKSVLDSSVVVCKSLSDLVAEMDQMHEEVGKLAKNNTDKEFELLDLDDRIEVEKDRLERAKREAGKIVKEDKKKMAEERKSFMLGQIEKDRIVEERKILMIKQLEEDKIALEAGGVDICKKRKLKPLDTSLLFAESPNTSILKVSAKKTPTVKAKKQVVKKRNLSTPLIEKSGNSVDFMRDSSRISLFDRAFEDENENTPLMGRSSKSVSFAEPSPMSLFSQASGNKRKETTKKKAPVKKVKPPPSIGKAPSIISTISNDSRTSFGSAFAHFENAVTDKVGTLYTSSPALSPTKKAETPLFKKPLNPVPKQRVGQVEVSEVRTVHNAMDVSKGSSISGKETKFERSKRREAEQAEKMRQIQQKHLDMFKKLQDEDSDEDDSF</sequence>
<name>A0AC35TUK9_9BILA</name>
<evidence type="ECO:0000313" key="1">
    <source>
        <dbReference type="Proteomes" id="UP000095286"/>
    </source>
</evidence>